<gene>
    <name evidence="3" type="ORF">PPRIM_AZ9-3.1.T0050188</name>
</gene>
<organism evidence="3 4">
    <name type="scientific">Paramecium primaurelia</name>
    <dbReference type="NCBI Taxonomy" id="5886"/>
    <lineage>
        <taxon>Eukaryota</taxon>
        <taxon>Sar</taxon>
        <taxon>Alveolata</taxon>
        <taxon>Ciliophora</taxon>
        <taxon>Intramacronucleata</taxon>
        <taxon>Oligohymenophorea</taxon>
        <taxon>Peniculida</taxon>
        <taxon>Parameciidae</taxon>
        <taxon>Paramecium</taxon>
    </lineage>
</organism>
<dbReference type="PANTHER" id="PTHR46210">
    <property type="entry name" value="FHA DOMAIN-CONTAINING PROTEIN"/>
    <property type="match status" value="1"/>
</dbReference>
<dbReference type="OMA" id="PRHAYVQ"/>
<protein>
    <recommendedName>
        <fullName evidence="2">FHA domain-containing protein</fullName>
    </recommendedName>
</protein>
<feature type="coiled-coil region" evidence="1">
    <location>
        <begin position="361"/>
        <end position="388"/>
    </location>
</feature>
<dbReference type="AlphaFoldDB" id="A0A8S1JNV9"/>
<keyword evidence="4" id="KW-1185">Reference proteome</keyword>
<proteinExistence type="predicted"/>
<dbReference type="EMBL" id="CAJJDM010000002">
    <property type="protein sequence ID" value="CAD8043535.1"/>
    <property type="molecule type" value="Genomic_DNA"/>
</dbReference>
<reference evidence="3" key="1">
    <citation type="submission" date="2021-01" db="EMBL/GenBank/DDBJ databases">
        <authorList>
            <consortium name="Genoscope - CEA"/>
            <person name="William W."/>
        </authorList>
    </citation>
    <scope>NUCLEOTIDE SEQUENCE</scope>
</reference>
<feature type="domain" description="FHA" evidence="2">
    <location>
        <begin position="422"/>
        <end position="477"/>
    </location>
</feature>
<evidence type="ECO:0000313" key="3">
    <source>
        <dbReference type="EMBL" id="CAD8043535.1"/>
    </source>
</evidence>
<accession>A0A8S1JNV9</accession>
<evidence type="ECO:0000256" key="1">
    <source>
        <dbReference type="SAM" id="Coils"/>
    </source>
</evidence>
<comment type="caution">
    <text evidence="3">The sequence shown here is derived from an EMBL/GenBank/DDBJ whole genome shotgun (WGS) entry which is preliminary data.</text>
</comment>
<feature type="domain" description="FHA" evidence="2">
    <location>
        <begin position="195"/>
        <end position="225"/>
    </location>
</feature>
<evidence type="ECO:0000313" key="4">
    <source>
        <dbReference type="Proteomes" id="UP000688137"/>
    </source>
</evidence>
<name>A0A8S1JNV9_PARPR</name>
<dbReference type="InterPro" id="IPR000253">
    <property type="entry name" value="FHA_dom"/>
</dbReference>
<dbReference type="SMART" id="SM00240">
    <property type="entry name" value="FHA"/>
    <property type="match status" value="2"/>
</dbReference>
<dbReference type="Proteomes" id="UP000688137">
    <property type="component" value="Unassembled WGS sequence"/>
</dbReference>
<dbReference type="PROSITE" id="PS50006">
    <property type="entry name" value="FHA_DOMAIN"/>
    <property type="match status" value="2"/>
</dbReference>
<sequence>MIAFIESQQIEVVQELFRFCSCLQKLHRSLIIIMNNDNNNNPNNNNNNNNNQNNFLSPFPHPLLDLEQFLEFGSSFQFNQFLNFYPIGEQQQRQFFRMNAFTSRSSNQDEEFMLYIQNQSRREPSSPRQKNSNLDKYMQKRAIPIHNEELNKNEPYIKVTVLRNINYPNTIHSNEYFINQQGLVGSHKNADSEDILIGRSHRTEIIPNDIMLPEDRIISRIHCKLVCKNYFRKEQKIKLIYILAIQNIRTSSNFPLPKRAMQIISQFLEYPRHAYVQDLGSLCGTHFKIQKNEPNIMKYDQKYSIGSDTHFNVLFCESYKEKGIEIDDQFYRLLRKISRLKQLKHEIHFSGQSFLERFQKIQTQEDDIEELKIKTEDYKEIYNKLKEYKISIISIKFNGSGIDTGKNYNLFIHPENQDSIEFQIGRGQENHVKINSNTISRKQSRFKYSKSLKSWIIFDGSKERDSANGTWVSLSTIEQAEKKQESDLIVLKNNAEIKISEFILKIEMFQGKKQNKINKQLLNELKSE</sequence>
<dbReference type="CDD" id="cd00060">
    <property type="entry name" value="FHA"/>
    <property type="match status" value="1"/>
</dbReference>
<dbReference type="PANTHER" id="PTHR46210:SF1">
    <property type="entry name" value="FHA DOMAIN-CONTAINING PROTEIN"/>
    <property type="match status" value="1"/>
</dbReference>
<keyword evidence="1" id="KW-0175">Coiled coil</keyword>
<dbReference type="Pfam" id="PF00498">
    <property type="entry name" value="FHA"/>
    <property type="match status" value="1"/>
</dbReference>
<evidence type="ECO:0000259" key="2">
    <source>
        <dbReference type="PROSITE" id="PS50006"/>
    </source>
</evidence>